<evidence type="ECO:0000256" key="5">
    <source>
        <dbReference type="ARBA" id="ARBA00022622"/>
    </source>
</evidence>
<dbReference type="EMBL" id="MU859113">
    <property type="protein sequence ID" value="KAK3952985.1"/>
    <property type="molecule type" value="Genomic_DNA"/>
</dbReference>
<evidence type="ECO:0000256" key="3">
    <source>
        <dbReference type="ARBA" id="ARBA00010031"/>
    </source>
</evidence>
<protein>
    <recommendedName>
        <fullName evidence="10">CFEM domain-containing protein</fullName>
    </recommendedName>
</protein>
<organism evidence="11 12">
    <name type="scientific">Pseudoneurospora amorphoporcata</name>
    <dbReference type="NCBI Taxonomy" id="241081"/>
    <lineage>
        <taxon>Eukaryota</taxon>
        <taxon>Fungi</taxon>
        <taxon>Dikarya</taxon>
        <taxon>Ascomycota</taxon>
        <taxon>Pezizomycotina</taxon>
        <taxon>Sordariomycetes</taxon>
        <taxon>Sordariomycetidae</taxon>
        <taxon>Sordariales</taxon>
        <taxon>Sordariaceae</taxon>
        <taxon>Pseudoneurospora</taxon>
    </lineage>
</organism>
<keyword evidence="4" id="KW-0964">Secreted</keyword>
<dbReference type="GO" id="GO:0098552">
    <property type="term" value="C:side of membrane"/>
    <property type="evidence" value="ECO:0007669"/>
    <property type="project" value="UniProtKB-KW"/>
</dbReference>
<evidence type="ECO:0000256" key="2">
    <source>
        <dbReference type="ARBA" id="ARBA00004613"/>
    </source>
</evidence>
<keyword evidence="5" id="KW-0325">Glycoprotein</keyword>
<dbReference type="Proteomes" id="UP001303222">
    <property type="component" value="Unassembled WGS sequence"/>
</dbReference>
<evidence type="ECO:0000256" key="1">
    <source>
        <dbReference type="ARBA" id="ARBA00004589"/>
    </source>
</evidence>
<name>A0AAN6SGP4_9PEZI</name>
<evidence type="ECO:0000313" key="11">
    <source>
        <dbReference type="EMBL" id="KAK3952985.1"/>
    </source>
</evidence>
<reference evidence="11" key="1">
    <citation type="journal article" date="2023" name="Mol. Phylogenet. Evol.">
        <title>Genome-scale phylogeny and comparative genomics of the fungal order Sordariales.</title>
        <authorList>
            <person name="Hensen N."/>
            <person name="Bonometti L."/>
            <person name="Westerberg I."/>
            <person name="Brannstrom I.O."/>
            <person name="Guillou S."/>
            <person name="Cros-Aarteil S."/>
            <person name="Calhoun S."/>
            <person name="Haridas S."/>
            <person name="Kuo A."/>
            <person name="Mondo S."/>
            <person name="Pangilinan J."/>
            <person name="Riley R."/>
            <person name="LaButti K."/>
            <person name="Andreopoulos B."/>
            <person name="Lipzen A."/>
            <person name="Chen C."/>
            <person name="Yan M."/>
            <person name="Daum C."/>
            <person name="Ng V."/>
            <person name="Clum A."/>
            <person name="Steindorff A."/>
            <person name="Ohm R.A."/>
            <person name="Martin F."/>
            <person name="Silar P."/>
            <person name="Natvig D.O."/>
            <person name="Lalanne C."/>
            <person name="Gautier V."/>
            <person name="Ament-Velasquez S.L."/>
            <person name="Kruys A."/>
            <person name="Hutchinson M.I."/>
            <person name="Powell A.J."/>
            <person name="Barry K."/>
            <person name="Miller A.N."/>
            <person name="Grigoriev I.V."/>
            <person name="Debuchy R."/>
            <person name="Gladieux P."/>
            <person name="Hiltunen Thoren M."/>
            <person name="Johannesson H."/>
        </authorList>
    </citation>
    <scope>NUCLEOTIDE SEQUENCE</scope>
    <source>
        <strain evidence="11">CBS 626.80</strain>
    </source>
</reference>
<evidence type="ECO:0000259" key="10">
    <source>
        <dbReference type="Pfam" id="PF05730"/>
    </source>
</evidence>
<evidence type="ECO:0000313" key="12">
    <source>
        <dbReference type="Proteomes" id="UP001303222"/>
    </source>
</evidence>
<comment type="subcellular location">
    <subcellularLocation>
        <location evidence="1">Membrane</location>
        <topology evidence="1">Lipid-anchor</topology>
        <topology evidence="1">GPI-anchor</topology>
    </subcellularLocation>
    <subcellularLocation>
        <location evidence="2">Secreted</location>
    </subcellularLocation>
</comment>
<dbReference type="InterPro" id="IPR008427">
    <property type="entry name" value="Extracellular_membr_CFEM_dom"/>
</dbReference>
<evidence type="ECO:0000256" key="9">
    <source>
        <dbReference type="SAM" id="Phobius"/>
    </source>
</evidence>
<evidence type="ECO:0000256" key="6">
    <source>
        <dbReference type="ARBA" id="ARBA00022729"/>
    </source>
</evidence>
<dbReference type="AlphaFoldDB" id="A0AAN6SGP4"/>
<reference evidence="11" key="2">
    <citation type="submission" date="2023-06" db="EMBL/GenBank/DDBJ databases">
        <authorList>
            <consortium name="Lawrence Berkeley National Laboratory"/>
            <person name="Mondo S.J."/>
            <person name="Hensen N."/>
            <person name="Bonometti L."/>
            <person name="Westerberg I."/>
            <person name="Brannstrom I.O."/>
            <person name="Guillou S."/>
            <person name="Cros-Aarteil S."/>
            <person name="Calhoun S."/>
            <person name="Haridas S."/>
            <person name="Kuo A."/>
            <person name="Pangilinan J."/>
            <person name="Riley R."/>
            <person name="Labutti K."/>
            <person name="Andreopoulos B."/>
            <person name="Lipzen A."/>
            <person name="Chen C."/>
            <person name="Yanf M."/>
            <person name="Daum C."/>
            <person name="Ng V."/>
            <person name="Clum A."/>
            <person name="Steindorff A."/>
            <person name="Ohm R."/>
            <person name="Martin F."/>
            <person name="Silar P."/>
            <person name="Natvig D."/>
            <person name="Lalanne C."/>
            <person name="Gautier V."/>
            <person name="Ament-Velasquez S.L."/>
            <person name="Kruys A."/>
            <person name="Hutchinson M.I."/>
            <person name="Powell A.J."/>
            <person name="Barry K."/>
            <person name="Miller A.N."/>
            <person name="Grigoriev I.V."/>
            <person name="Debuchy R."/>
            <person name="Gladieux P."/>
            <person name="Thoren M.H."/>
            <person name="Johannesson H."/>
        </authorList>
    </citation>
    <scope>NUCLEOTIDE SEQUENCE</scope>
    <source>
        <strain evidence="11">CBS 626.80</strain>
    </source>
</reference>
<dbReference type="Pfam" id="PF05730">
    <property type="entry name" value="CFEM"/>
    <property type="match status" value="1"/>
</dbReference>
<keyword evidence="9" id="KW-0812">Transmembrane</keyword>
<feature type="domain" description="CFEM" evidence="10">
    <location>
        <begin position="51"/>
        <end position="93"/>
    </location>
</feature>
<comment type="caution">
    <text evidence="11">The sequence shown here is derived from an EMBL/GenBank/DDBJ whole genome shotgun (WGS) entry which is preliminary data.</text>
</comment>
<keyword evidence="9" id="KW-1133">Transmembrane helix</keyword>
<comment type="similarity">
    <text evidence="3">Belongs to the RBT5 family.</text>
</comment>
<keyword evidence="12" id="KW-1185">Reference proteome</keyword>
<keyword evidence="9" id="KW-0472">Membrane</keyword>
<evidence type="ECO:0000256" key="4">
    <source>
        <dbReference type="ARBA" id="ARBA00022525"/>
    </source>
</evidence>
<keyword evidence="5" id="KW-0336">GPI-anchor</keyword>
<feature type="transmembrane region" description="Helical" evidence="9">
    <location>
        <begin position="33"/>
        <end position="54"/>
    </location>
</feature>
<keyword evidence="7" id="KW-1015">Disulfide bond</keyword>
<sequence length="99" mass="10474">MATDVRRGKTDFIKILRVQKSVRMEDGKGCRPSITTILITFLSSIAFTSALPHFECQCKNAAAMQAAVMPCVAQACGAALAPVVGQVANAICEKCVTKA</sequence>
<gene>
    <name evidence="11" type="ORF">QBC32DRAFT_313377</name>
</gene>
<keyword evidence="8" id="KW-0449">Lipoprotein</keyword>
<keyword evidence="6" id="KW-0732">Signal</keyword>
<evidence type="ECO:0000256" key="7">
    <source>
        <dbReference type="ARBA" id="ARBA00023157"/>
    </source>
</evidence>
<proteinExistence type="inferred from homology"/>
<evidence type="ECO:0000256" key="8">
    <source>
        <dbReference type="ARBA" id="ARBA00023288"/>
    </source>
</evidence>
<dbReference type="GO" id="GO:0005576">
    <property type="term" value="C:extracellular region"/>
    <property type="evidence" value="ECO:0007669"/>
    <property type="project" value="UniProtKB-SubCell"/>
</dbReference>
<accession>A0AAN6SGP4</accession>